<proteinExistence type="predicted"/>
<name>A0ABP0HK27_9DINO</name>
<dbReference type="Proteomes" id="UP001642484">
    <property type="component" value="Unassembled WGS sequence"/>
</dbReference>
<sequence>MLCLRPKRSKHPAVARSNSSLSSLSTQSSEDDECRLGLRSMSTVRSRGMSPKVEPHEDLTAEEKKHHRLEQFLERHGFADAHQLRNLDNIYSRIRFEALYPMDVAQMLGDPELIQMLRDLDAETSMSLRGALCEALQSVDM</sequence>
<evidence type="ECO:0000256" key="1">
    <source>
        <dbReference type="SAM" id="MobiDB-lite"/>
    </source>
</evidence>
<gene>
    <name evidence="2" type="ORF">CCMP2556_LOCUS1994</name>
</gene>
<dbReference type="EMBL" id="CAXAMN010000714">
    <property type="protein sequence ID" value="CAK8990277.1"/>
    <property type="molecule type" value="Genomic_DNA"/>
</dbReference>
<feature type="compositionally biased region" description="Basic residues" evidence="1">
    <location>
        <begin position="1"/>
        <end position="13"/>
    </location>
</feature>
<evidence type="ECO:0000313" key="3">
    <source>
        <dbReference type="Proteomes" id="UP001642484"/>
    </source>
</evidence>
<protein>
    <submittedName>
        <fullName evidence="2">Uncharacterized protein</fullName>
    </submittedName>
</protein>
<feature type="region of interest" description="Disordered" evidence="1">
    <location>
        <begin position="1"/>
        <end position="61"/>
    </location>
</feature>
<organism evidence="2 3">
    <name type="scientific">Durusdinium trenchii</name>
    <dbReference type="NCBI Taxonomy" id="1381693"/>
    <lineage>
        <taxon>Eukaryota</taxon>
        <taxon>Sar</taxon>
        <taxon>Alveolata</taxon>
        <taxon>Dinophyceae</taxon>
        <taxon>Suessiales</taxon>
        <taxon>Symbiodiniaceae</taxon>
        <taxon>Durusdinium</taxon>
    </lineage>
</organism>
<feature type="compositionally biased region" description="Low complexity" evidence="1">
    <location>
        <begin position="17"/>
        <end position="28"/>
    </location>
</feature>
<evidence type="ECO:0000313" key="2">
    <source>
        <dbReference type="EMBL" id="CAK8990277.1"/>
    </source>
</evidence>
<accession>A0ABP0HK27</accession>
<comment type="caution">
    <text evidence="2">The sequence shown here is derived from an EMBL/GenBank/DDBJ whole genome shotgun (WGS) entry which is preliminary data.</text>
</comment>
<reference evidence="2 3" key="1">
    <citation type="submission" date="2024-02" db="EMBL/GenBank/DDBJ databases">
        <authorList>
            <person name="Chen Y."/>
            <person name="Shah S."/>
            <person name="Dougan E. K."/>
            <person name="Thang M."/>
            <person name="Chan C."/>
        </authorList>
    </citation>
    <scope>NUCLEOTIDE SEQUENCE [LARGE SCALE GENOMIC DNA]</scope>
</reference>
<keyword evidence="3" id="KW-1185">Reference proteome</keyword>